<dbReference type="Pfam" id="PF03279">
    <property type="entry name" value="Lip_A_acyltrans"/>
    <property type="match status" value="1"/>
</dbReference>
<keyword evidence="5" id="KW-0472">Membrane</keyword>
<dbReference type="CDD" id="cd07984">
    <property type="entry name" value="LPLAT_LABLAT-like"/>
    <property type="match status" value="1"/>
</dbReference>
<feature type="region of interest" description="Disordered" evidence="7">
    <location>
        <begin position="281"/>
        <end position="306"/>
    </location>
</feature>
<dbReference type="PANTHER" id="PTHR30606">
    <property type="entry name" value="LIPID A BIOSYNTHESIS LAUROYL ACYLTRANSFERASE"/>
    <property type="match status" value="1"/>
</dbReference>
<sequence length="306" mass="34987">MKLFLGLLAALPLSLAYALAAIFYVLLYHVVRYRRSTVDENLRSAFPQKSEAERAAIARASYRHLCNLFMEILCSTRMTQSDMAQRMSFPNLEVLADATDGFEKQAIVLLIHQGNWEWMLHAAMEKMKVSVDPVYKTLHSPFWNQYMLDARSRFGASPMPIDRVGREVIRGRKRKRLIAMLADQAGPRASGYWRNFLNRPASFYRGADKLAQTLSIPVVFAKCRRTETGHYEVLFEEISLPPHDADPELILARYVVAAEAAIADQPETYLWTNRRWKKTPPDSFFENQSQEPANDASVAGTQERHS</sequence>
<evidence type="ECO:0000256" key="4">
    <source>
        <dbReference type="ARBA" id="ARBA00022679"/>
    </source>
</evidence>
<proteinExistence type="predicted"/>
<dbReference type="Proteomes" id="UP001626549">
    <property type="component" value="Chromosome"/>
</dbReference>
<accession>A0ABZ0IGM6</accession>
<keyword evidence="6 8" id="KW-0012">Acyltransferase</keyword>
<keyword evidence="9" id="KW-1185">Reference proteome</keyword>
<evidence type="ECO:0000256" key="7">
    <source>
        <dbReference type="SAM" id="MobiDB-lite"/>
    </source>
</evidence>
<dbReference type="RefSeq" id="WP_407327890.1">
    <property type="nucleotide sequence ID" value="NZ_CP136865.1"/>
</dbReference>
<gene>
    <name evidence="8" type="ORF">R0137_01105</name>
</gene>
<dbReference type="EMBL" id="CP136865">
    <property type="protein sequence ID" value="WOJ97186.1"/>
    <property type="molecule type" value="Genomic_DNA"/>
</dbReference>
<organism evidence="8 9">
    <name type="scientific">Congregibacter brevis</name>
    <dbReference type="NCBI Taxonomy" id="3081201"/>
    <lineage>
        <taxon>Bacteria</taxon>
        <taxon>Pseudomonadati</taxon>
        <taxon>Pseudomonadota</taxon>
        <taxon>Gammaproteobacteria</taxon>
        <taxon>Cellvibrionales</taxon>
        <taxon>Halieaceae</taxon>
        <taxon>Congregibacter</taxon>
    </lineage>
</organism>
<evidence type="ECO:0000313" key="9">
    <source>
        <dbReference type="Proteomes" id="UP001626549"/>
    </source>
</evidence>
<protein>
    <submittedName>
        <fullName evidence="8">Lysophospholipid acyltransferase family protein</fullName>
    </submittedName>
</protein>
<evidence type="ECO:0000313" key="8">
    <source>
        <dbReference type="EMBL" id="WOJ97186.1"/>
    </source>
</evidence>
<evidence type="ECO:0000256" key="2">
    <source>
        <dbReference type="ARBA" id="ARBA00022475"/>
    </source>
</evidence>
<evidence type="ECO:0000256" key="5">
    <source>
        <dbReference type="ARBA" id="ARBA00023136"/>
    </source>
</evidence>
<evidence type="ECO:0000256" key="3">
    <source>
        <dbReference type="ARBA" id="ARBA00022519"/>
    </source>
</evidence>
<evidence type="ECO:0000256" key="6">
    <source>
        <dbReference type="ARBA" id="ARBA00023315"/>
    </source>
</evidence>
<name>A0ABZ0IGM6_9GAMM</name>
<dbReference type="InterPro" id="IPR004960">
    <property type="entry name" value="LipA_acyltrans"/>
</dbReference>
<dbReference type="PANTHER" id="PTHR30606:SF10">
    <property type="entry name" value="PHOSPHATIDYLINOSITOL MANNOSIDE ACYLTRANSFERASE"/>
    <property type="match status" value="1"/>
</dbReference>
<keyword evidence="4" id="KW-0808">Transferase</keyword>
<dbReference type="GO" id="GO:0016746">
    <property type="term" value="F:acyltransferase activity"/>
    <property type="evidence" value="ECO:0007669"/>
    <property type="project" value="UniProtKB-KW"/>
</dbReference>
<evidence type="ECO:0000256" key="1">
    <source>
        <dbReference type="ARBA" id="ARBA00004533"/>
    </source>
</evidence>
<reference evidence="8 9" key="1">
    <citation type="submission" date="2023-10" db="EMBL/GenBank/DDBJ databases">
        <title>Two novel species belonging to the OM43/NOR5 clade.</title>
        <authorList>
            <person name="Park M."/>
        </authorList>
    </citation>
    <scope>NUCLEOTIDE SEQUENCE [LARGE SCALE GENOMIC DNA]</scope>
    <source>
        <strain evidence="8 9">IMCC45268</strain>
    </source>
</reference>
<keyword evidence="3" id="KW-0997">Cell inner membrane</keyword>
<keyword evidence="2" id="KW-1003">Cell membrane</keyword>
<comment type="subcellular location">
    <subcellularLocation>
        <location evidence="1">Cell inner membrane</location>
    </subcellularLocation>
</comment>